<dbReference type="PANTHER" id="PTHR36971:SF1">
    <property type="entry name" value="METHYLTRANSFERASE DOMAIN-CONTAINING PROTEIN"/>
    <property type="match status" value="1"/>
</dbReference>
<evidence type="ECO:0000313" key="1">
    <source>
        <dbReference type="EMBL" id="OGG05799.1"/>
    </source>
</evidence>
<name>A0A1F5Z017_9BACT</name>
<evidence type="ECO:0000313" key="2">
    <source>
        <dbReference type="Proteomes" id="UP000178681"/>
    </source>
</evidence>
<dbReference type="EMBL" id="MFJG01000028">
    <property type="protein sequence ID" value="OGG05799.1"/>
    <property type="molecule type" value="Genomic_DNA"/>
</dbReference>
<gene>
    <name evidence="1" type="ORF">A2872_03215</name>
</gene>
<dbReference type="PANTHER" id="PTHR36971">
    <property type="entry name" value="UNNAMED PRODUCT"/>
    <property type="match status" value="1"/>
</dbReference>
<sequence length="168" mass="19105">MSTKGGKIGLHRFGGNPRRFEVVAQYIYENYHGQVKYIADVAGGQGMLSRILHKKYNFESEVIDPRGYSLLGVPARQTEYQSDMATFYDLIVGLHPDEALVETVTSALFRPTIVIPCCNFWSRDEKLGRDALIEKLSQFYRENNIEFTKVIFDFEGPKNIGLVTSTKN</sequence>
<organism evidence="1 2">
    <name type="scientific">Candidatus Gottesmanbacteria bacterium RIFCSPHIGHO2_01_FULL_42_12</name>
    <dbReference type="NCBI Taxonomy" id="1798377"/>
    <lineage>
        <taxon>Bacteria</taxon>
        <taxon>Candidatus Gottesmaniibacteriota</taxon>
    </lineage>
</organism>
<evidence type="ECO:0008006" key="3">
    <source>
        <dbReference type="Google" id="ProtNLM"/>
    </source>
</evidence>
<dbReference type="AlphaFoldDB" id="A0A1F5Z017"/>
<accession>A0A1F5Z017</accession>
<proteinExistence type="predicted"/>
<dbReference type="STRING" id="1798377.A2872_03215"/>
<reference evidence="1 2" key="1">
    <citation type="journal article" date="2016" name="Nat. Commun.">
        <title>Thousands of microbial genomes shed light on interconnected biogeochemical processes in an aquifer system.</title>
        <authorList>
            <person name="Anantharaman K."/>
            <person name="Brown C.T."/>
            <person name="Hug L.A."/>
            <person name="Sharon I."/>
            <person name="Castelle C.J."/>
            <person name="Probst A.J."/>
            <person name="Thomas B.C."/>
            <person name="Singh A."/>
            <person name="Wilkins M.J."/>
            <person name="Karaoz U."/>
            <person name="Brodie E.L."/>
            <person name="Williams K.H."/>
            <person name="Hubbard S.S."/>
            <person name="Banfield J.F."/>
        </authorList>
    </citation>
    <scope>NUCLEOTIDE SEQUENCE [LARGE SCALE GENOMIC DNA]</scope>
</reference>
<dbReference type="Proteomes" id="UP000178681">
    <property type="component" value="Unassembled WGS sequence"/>
</dbReference>
<protein>
    <recommendedName>
        <fullName evidence="3">SAM-dependent methyltransferase</fullName>
    </recommendedName>
</protein>
<comment type="caution">
    <text evidence="1">The sequence shown here is derived from an EMBL/GenBank/DDBJ whole genome shotgun (WGS) entry which is preliminary data.</text>
</comment>